<evidence type="ECO:0000313" key="2">
    <source>
        <dbReference type="EMBL" id="GLI52482.1"/>
    </source>
</evidence>
<protein>
    <submittedName>
        <fullName evidence="2">Flagellar hook-associated protein 3</fullName>
    </submittedName>
</protein>
<organism evidence="2 3">
    <name type="scientific">Thermodesulfovibrio yellowstonii</name>
    <dbReference type="NCBI Taxonomy" id="28262"/>
    <lineage>
        <taxon>Bacteria</taxon>
        <taxon>Pseudomonadati</taxon>
        <taxon>Nitrospirota</taxon>
        <taxon>Thermodesulfovibrionia</taxon>
        <taxon>Thermodesulfovibrionales</taxon>
        <taxon>Thermodesulfovibrionaceae</taxon>
        <taxon>Thermodesulfovibrio</taxon>
    </lineage>
</organism>
<evidence type="ECO:0000259" key="1">
    <source>
        <dbReference type="Pfam" id="PF00669"/>
    </source>
</evidence>
<dbReference type="PANTHER" id="PTHR42792">
    <property type="entry name" value="FLAGELLIN"/>
    <property type="match status" value="1"/>
</dbReference>
<dbReference type="InterPro" id="IPR013384">
    <property type="entry name" value="Flagell_FlgL"/>
</dbReference>
<evidence type="ECO:0000313" key="3">
    <source>
        <dbReference type="Proteomes" id="UP001144297"/>
    </source>
</evidence>
<keyword evidence="2" id="KW-0969">Cilium</keyword>
<gene>
    <name evidence="2" type="primary">flgL</name>
    <name evidence="2" type="ORF">TISLANDTSLP1_01750</name>
</gene>
<sequence length="478" mass="53136">MKVTTGFFYKTFINDMNTQIEAMYKAQKQLTTGKRVLSPSDDPVAISRIVRYKTELSALDEYSRVIDTAKIYNSSLETAINDLKNMVIKAKQYAVNGSTDTLSATDRLALAQEVDTLIQRSIETINTKVSGRYIFGGYKADTPPVNSTTGLYQSDTNLQYLDISFFLDVAVNLPATEFFTYQVDPTDPYGNIKVFTPYNQTVTTSGTQLHDADPLSALLMPQPSGGAITDPTAAGFTNNGGTLTIQLSDNKSVSVTISSGASLNDVRDAINSQAGDYVKAWVVNVKENPTDQDDYRLVINSVPNGKSDKIRIQVSTTDAANTGLNLLSYNPDSGSSTMSLEGNINGYNYITDSTDPNYYSFNNNYLNENNYLRALYFLKVALENNDQGRIQKAVDYFDKIADKLYKQQSIIGARLNKIESITDYNLEVKTNTNQNLSNDQDADALQVISELNQRMTVLQAMRVTLTDFFRNNLFDFLR</sequence>
<dbReference type="Proteomes" id="UP001144297">
    <property type="component" value="Unassembled WGS sequence"/>
</dbReference>
<dbReference type="GO" id="GO:0005198">
    <property type="term" value="F:structural molecule activity"/>
    <property type="evidence" value="ECO:0007669"/>
    <property type="project" value="InterPro"/>
</dbReference>
<keyword evidence="2" id="KW-0966">Cell projection</keyword>
<dbReference type="SUPFAM" id="SSF64518">
    <property type="entry name" value="Phase 1 flagellin"/>
    <property type="match status" value="1"/>
</dbReference>
<dbReference type="AlphaFoldDB" id="A0A9W6GEY4"/>
<dbReference type="Pfam" id="PF00669">
    <property type="entry name" value="Flagellin_N"/>
    <property type="match status" value="1"/>
</dbReference>
<dbReference type="InterPro" id="IPR001029">
    <property type="entry name" value="Flagellin_N"/>
</dbReference>
<reference evidence="2" key="1">
    <citation type="submission" date="2022-12" db="EMBL/GenBank/DDBJ databases">
        <title>Reference genome sequencing for broad-spectrum identification of bacterial and archaeal isolates by mass spectrometry.</title>
        <authorList>
            <person name="Sekiguchi Y."/>
            <person name="Tourlousse D.M."/>
        </authorList>
    </citation>
    <scope>NUCLEOTIDE SEQUENCE</scope>
    <source>
        <strain evidence="2">TSL-P1</strain>
    </source>
</reference>
<dbReference type="PANTHER" id="PTHR42792:SF1">
    <property type="entry name" value="FLAGELLAR HOOK-ASSOCIATED PROTEIN 3"/>
    <property type="match status" value="1"/>
</dbReference>
<dbReference type="NCBIfam" id="TIGR02550">
    <property type="entry name" value="flagell_flgL"/>
    <property type="match status" value="1"/>
</dbReference>
<feature type="domain" description="Flagellin N-terminal" evidence="1">
    <location>
        <begin position="16"/>
        <end position="139"/>
    </location>
</feature>
<dbReference type="EMBL" id="BSDX01000001">
    <property type="protein sequence ID" value="GLI52482.1"/>
    <property type="molecule type" value="Genomic_DNA"/>
</dbReference>
<keyword evidence="2" id="KW-0282">Flagellum</keyword>
<accession>A0A9W6GEY4</accession>
<name>A0A9W6GEY4_9BACT</name>
<proteinExistence type="predicted"/>
<keyword evidence="3" id="KW-1185">Reference proteome</keyword>
<dbReference type="GO" id="GO:0071973">
    <property type="term" value="P:bacterial-type flagellum-dependent cell motility"/>
    <property type="evidence" value="ECO:0007669"/>
    <property type="project" value="InterPro"/>
</dbReference>
<dbReference type="Gene3D" id="1.20.1330.10">
    <property type="entry name" value="f41 fragment of flagellin, N-terminal domain"/>
    <property type="match status" value="2"/>
</dbReference>
<dbReference type="InterPro" id="IPR001492">
    <property type="entry name" value="Flagellin"/>
</dbReference>
<dbReference type="GO" id="GO:0009424">
    <property type="term" value="C:bacterial-type flagellum hook"/>
    <property type="evidence" value="ECO:0007669"/>
    <property type="project" value="InterPro"/>
</dbReference>
<comment type="caution">
    <text evidence="2">The sequence shown here is derived from an EMBL/GenBank/DDBJ whole genome shotgun (WGS) entry which is preliminary data.</text>
</comment>